<feature type="transmembrane region" description="Helical" evidence="7">
    <location>
        <begin position="37"/>
        <end position="55"/>
    </location>
</feature>
<keyword evidence="5 7" id="KW-0472">Membrane</keyword>
<dbReference type="Pfam" id="PF13396">
    <property type="entry name" value="PLDc_N"/>
    <property type="match status" value="1"/>
</dbReference>
<feature type="coiled-coil region" evidence="6">
    <location>
        <begin position="100"/>
        <end position="127"/>
    </location>
</feature>
<evidence type="ECO:0000256" key="6">
    <source>
        <dbReference type="SAM" id="Coils"/>
    </source>
</evidence>
<evidence type="ECO:0000256" key="4">
    <source>
        <dbReference type="ARBA" id="ARBA00022989"/>
    </source>
</evidence>
<sequence>MIRVLPYLVEIALLVFCLVDCIQSPPHLVRNLEKGWWIVLIILLPLVGGIAWLVAGRPVRTSAGGQWRIGSGFPADERPRTAYKRNEDDPAFMAEMARIDREHEQSLKKWEAKLAALEAEQRRNQQDGGA</sequence>
<feature type="domain" description="Cardiolipin synthase N-terminal" evidence="8">
    <location>
        <begin position="12"/>
        <end position="57"/>
    </location>
</feature>
<keyword evidence="6" id="KW-0175">Coiled coil</keyword>
<keyword evidence="3 7" id="KW-0812">Transmembrane</keyword>
<comment type="subcellular location">
    <subcellularLocation>
        <location evidence="1">Cell membrane</location>
        <topology evidence="1">Multi-pass membrane protein</topology>
    </subcellularLocation>
</comment>
<evidence type="ECO:0000256" key="2">
    <source>
        <dbReference type="ARBA" id="ARBA00022475"/>
    </source>
</evidence>
<dbReference type="RefSeq" id="WP_386764167.1">
    <property type="nucleotide sequence ID" value="NZ_JBHSTI010000008.1"/>
</dbReference>
<keyword evidence="4 7" id="KW-1133">Transmembrane helix</keyword>
<proteinExistence type="predicted"/>
<keyword evidence="10" id="KW-1185">Reference proteome</keyword>
<gene>
    <name evidence="9" type="ORF">ACFQGU_04500</name>
</gene>
<keyword evidence="2" id="KW-1003">Cell membrane</keyword>
<evidence type="ECO:0000256" key="1">
    <source>
        <dbReference type="ARBA" id="ARBA00004651"/>
    </source>
</evidence>
<evidence type="ECO:0000313" key="10">
    <source>
        <dbReference type="Proteomes" id="UP001596138"/>
    </source>
</evidence>
<accession>A0ABW1SYP7</accession>
<evidence type="ECO:0000256" key="3">
    <source>
        <dbReference type="ARBA" id="ARBA00022692"/>
    </source>
</evidence>
<dbReference type="Proteomes" id="UP001596138">
    <property type="component" value="Unassembled WGS sequence"/>
</dbReference>
<dbReference type="InterPro" id="IPR027379">
    <property type="entry name" value="CLS_N"/>
</dbReference>
<dbReference type="EMBL" id="JBHSTI010000008">
    <property type="protein sequence ID" value="MFC6237125.1"/>
    <property type="molecule type" value="Genomic_DNA"/>
</dbReference>
<evidence type="ECO:0000256" key="7">
    <source>
        <dbReference type="SAM" id="Phobius"/>
    </source>
</evidence>
<comment type="caution">
    <text evidence="9">The sequence shown here is derived from an EMBL/GenBank/DDBJ whole genome shotgun (WGS) entry which is preliminary data.</text>
</comment>
<evidence type="ECO:0000313" key="9">
    <source>
        <dbReference type="EMBL" id="MFC6237125.1"/>
    </source>
</evidence>
<evidence type="ECO:0000256" key="5">
    <source>
        <dbReference type="ARBA" id="ARBA00023136"/>
    </source>
</evidence>
<organism evidence="9 10">
    <name type="scientific">Longivirga aurantiaca</name>
    <dbReference type="NCBI Taxonomy" id="1837743"/>
    <lineage>
        <taxon>Bacteria</taxon>
        <taxon>Bacillati</taxon>
        <taxon>Actinomycetota</taxon>
        <taxon>Actinomycetes</taxon>
        <taxon>Sporichthyales</taxon>
        <taxon>Sporichthyaceae</taxon>
        <taxon>Longivirga</taxon>
    </lineage>
</organism>
<evidence type="ECO:0000259" key="8">
    <source>
        <dbReference type="Pfam" id="PF13396"/>
    </source>
</evidence>
<name>A0ABW1SYP7_9ACTN</name>
<protein>
    <submittedName>
        <fullName evidence="9">PLD nuclease N-terminal domain-containing protein</fullName>
    </submittedName>
</protein>
<reference evidence="10" key="1">
    <citation type="journal article" date="2019" name="Int. J. Syst. Evol. Microbiol.">
        <title>The Global Catalogue of Microorganisms (GCM) 10K type strain sequencing project: providing services to taxonomists for standard genome sequencing and annotation.</title>
        <authorList>
            <consortium name="The Broad Institute Genomics Platform"/>
            <consortium name="The Broad Institute Genome Sequencing Center for Infectious Disease"/>
            <person name="Wu L."/>
            <person name="Ma J."/>
        </authorList>
    </citation>
    <scope>NUCLEOTIDE SEQUENCE [LARGE SCALE GENOMIC DNA]</scope>
    <source>
        <strain evidence="10">CGMCC 4.7317</strain>
    </source>
</reference>